<dbReference type="EC" id="2.7.10.2" evidence="2"/>
<keyword evidence="11" id="KW-1185">Reference proteome</keyword>
<comment type="caution">
    <text evidence="10">The sequence shown here is derived from an EMBL/GenBank/DDBJ whole genome shotgun (WGS) entry which is preliminary data.</text>
</comment>
<keyword evidence="6" id="KW-0067">ATP-binding</keyword>
<organism evidence="10 11">
    <name type="scientific">Lysinibacillus zambalensis</name>
    <dbReference type="NCBI Taxonomy" id="3160866"/>
    <lineage>
        <taxon>Bacteria</taxon>
        <taxon>Bacillati</taxon>
        <taxon>Bacillota</taxon>
        <taxon>Bacilli</taxon>
        <taxon>Bacillales</taxon>
        <taxon>Bacillaceae</taxon>
        <taxon>Lysinibacillus</taxon>
    </lineage>
</organism>
<reference evidence="10 11" key="1">
    <citation type="submission" date="2024-06" db="EMBL/GenBank/DDBJ databases">
        <title>Lysinibacillus zambalefons sp. nov., a Novel Firmicute Isolated from the Poon Bato Zambales Hyperalkaline Spring.</title>
        <authorList>
            <person name="Aja J.A."/>
            <person name="Lazaro J.E.H."/>
            <person name="Llorin L.D."/>
            <person name="Lim K.R."/>
            <person name="Teodosio J."/>
            <person name="Dalisay D.S."/>
        </authorList>
    </citation>
    <scope>NUCLEOTIDE SEQUENCE [LARGE SCALE GENOMIC DNA]</scope>
    <source>
        <strain evidence="10 11">M3</strain>
    </source>
</reference>
<dbReference type="InterPro" id="IPR050445">
    <property type="entry name" value="Bact_polysacc_biosynth/exp"/>
</dbReference>
<keyword evidence="7" id="KW-0829">Tyrosine-protein kinase</keyword>
<dbReference type="PANTHER" id="PTHR32309">
    <property type="entry name" value="TYROSINE-PROTEIN KINASE"/>
    <property type="match status" value="1"/>
</dbReference>
<evidence type="ECO:0000256" key="7">
    <source>
        <dbReference type="ARBA" id="ARBA00023137"/>
    </source>
</evidence>
<gene>
    <name evidence="10" type="ORF">ABNX05_10645</name>
</gene>
<comment type="similarity">
    <text evidence="1">Belongs to the CpsD/CapB family.</text>
</comment>
<proteinExistence type="inferred from homology"/>
<dbReference type="CDD" id="cd05387">
    <property type="entry name" value="BY-kinase"/>
    <property type="match status" value="1"/>
</dbReference>
<sequence length="237" mass="26235">MFKMKNKKKKALAMMQRKLLTNVHTTSIISEQFRTIRTNLKFALPNLSCKTILVTSSIPGEGKTTNAANIAIVFAQEGKKVLLVDADMRRPAIHYTFELLNISGLSSVLIQNDTLSEAIQETFIEGLFVLTSGPIPPNPVELLASEMMDTLIEKMIAYYDVIIFDTPPVNSVTDAQILANKTDGALLIVNTGVVEKSSVVKAKNSLLVAQAKILGVVMNNYALPKEQYKSQYYHTRK</sequence>
<name>A0ABV1MT51_9BACI</name>
<accession>A0ABV1MT51</accession>
<dbReference type="InterPro" id="IPR027417">
    <property type="entry name" value="P-loop_NTPase"/>
</dbReference>
<dbReference type="InterPro" id="IPR005702">
    <property type="entry name" value="Wzc-like_C"/>
</dbReference>
<evidence type="ECO:0000256" key="6">
    <source>
        <dbReference type="ARBA" id="ARBA00022840"/>
    </source>
</evidence>
<dbReference type="PANTHER" id="PTHR32309:SF13">
    <property type="entry name" value="FERRIC ENTEROBACTIN TRANSPORT PROTEIN FEPE"/>
    <property type="match status" value="1"/>
</dbReference>
<evidence type="ECO:0000256" key="4">
    <source>
        <dbReference type="ARBA" id="ARBA00022741"/>
    </source>
</evidence>
<evidence type="ECO:0000313" key="11">
    <source>
        <dbReference type="Proteomes" id="UP001478862"/>
    </source>
</evidence>
<evidence type="ECO:0000256" key="8">
    <source>
        <dbReference type="ARBA" id="ARBA00051245"/>
    </source>
</evidence>
<evidence type="ECO:0000313" key="10">
    <source>
        <dbReference type="EMBL" id="MEQ6355074.1"/>
    </source>
</evidence>
<keyword evidence="4" id="KW-0547">Nucleotide-binding</keyword>
<dbReference type="Proteomes" id="UP001478862">
    <property type="component" value="Unassembled WGS sequence"/>
</dbReference>
<dbReference type="Gene3D" id="3.40.50.300">
    <property type="entry name" value="P-loop containing nucleotide triphosphate hydrolases"/>
    <property type="match status" value="1"/>
</dbReference>
<keyword evidence="5 10" id="KW-0418">Kinase</keyword>
<dbReference type="GO" id="GO:0004715">
    <property type="term" value="F:non-membrane spanning protein tyrosine kinase activity"/>
    <property type="evidence" value="ECO:0007669"/>
    <property type="project" value="UniProtKB-EC"/>
</dbReference>
<dbReference type="InterPro" id="IPR025669">
    <property type="entry name" value="AAA_dom"/>
</dbReference>
<feature type="domain" description="AAA" evidence="9">
    <location>
        <begin position="50"/>
        <end position="179"/>
    </location>
</feature>
<dbReference type="RefSeq" id="WP_349659702.1">
    <property type="nucleotide sequence ID" value="NZ_JBEGDG010000006.1"/>
</dbReference>
<evidence type="ECO:0000256" key="5">
    <source>
        <dbReference type="ARBA" id="ARBA00022777"/>
    </source>
</evidence>
<protein>
    <recommendedName>
        <fullName evidence="2">non-specific protein-tyrosine kinase</fullName>
        <ecNumber evidence="2">2.7.10.2</ecNumber>
    </recommendedName>
</protein>
<comment type="catalytic activity">
    <reaction evidence="8">
        <text>L-tyrosyl-[protein] + ATP = O-phospho-L-tyrosyl-[protein] + ADP + H(+)</text>
        <dbReference type="Rhea" id="RHEA:10596"/>
        <dbReference type="Rhea" id="RHEA-COMP:10136"/>
        <dbReference type="Rhea" id="RHEA-COMP:20101"/>
        <dbReference type="ChEBI" id="CHEBI:15378"/>
        <dbReference type="ChEBI" id="CHEBI:30616"/>
        <dbReference type="ChEBI" id="CHEBI:46858"/>
        <dbReference type="ChEBI" id="CHEBI:61978"/>
        <dbReference type="ChEBI" id="CHEBI:456216"/>
        <dbReference type="EC" id="2.7.10.2"/>
    </reaction>
</comment>
<dbReference type="SUPFAM" id="SSF52540">
    <property type="entry name" value="P-loop containing nucleoside triphosphate hydrolases"/>
    <property type="match status" value="1"/>
</dbReference>
<keyword evidence="3 10" id="KW-0808">Transferase</keyword>
<evidence type="ECO:0000259" key="9">
    <source>
        <dbReference type="Pfam" id="PF13614"/>
    </source>
</evidence>
<dbReference type="NCBIfam" id="TIGR01007">
    <property type="entry name" value="eps_fam"/>
    <property type="match status" value="1"/>
</dbReference>
<evidence type="ECO:0000256" key="1">
    <source>
        <dbReference type="ARBA" id="ARBA00007316"/>
    </source>
</evidence>
<dbReference type="EMBL" id="JBEGDG010000006">
    <property type="protein sequence ID" value="MEQ6355074.1"/>
    <property type="molecule type" value="Genomic_DNA"/>
</dbReference>
<evidence type="ECO:0000256" key="3">
    <source>
        <dbReference type="ARBA" id="ARBA00022679"/>
    </source>
</evidence>
<dbReference type="Pfam" id="PF13614">
    <property type="entry name" value="AAA_31"/>
    <property type="match status" value="1"/>
</dbReference>
<evidence type="ECO:0000256" key="2">
    <source>
        <dbReference type="ARBA" id="ARBA00011903"/>
    </source>
</evidence>